<feature type="domain" description="Response regulatory" evidence="3">
    <location>
        <begin position="2"/>
        <end position="117"/>
    </location>
</feature>
<gene>
    <name evidence="4" type="ORF">JIN82_01425</name>
</gene>
<dbReference type="PANTHER" id="PTHR43228">
    <property type="entry name" value="TWO-COMPONENT RESPONSE REGULATOR"/>
    <property type="match status" value="1"/>
</dbReference>
<dbReference type="PROSITE" id="PS50110">
    <property type="entry name" value="RESPONSE_REGULATORY"/>
    <property type="match status" value="1"/>
</dbReference>
<dbReference type="InterPro" id="IPR001789">
    <property type="entry name" value="Sig_transdc_resp-reg_receiver"/>
</dbReference>
<dbReference type="Gene3D" id="3.40.50.2300">
    <property type="match status" value="1"/>
</dbReference>
<dbReference type="SMART" id="SM00448">
    <property type="entry name" value="REC"/>
    <property type="match status" value="1"/>
</dbReference>
<keyword evidence="1" id="KW-0597">Phosphoprotein</keyword>
<evidence type="ECO:0000313" key="5">
    <source>
        <dbReference type="Proteomes" id="UP000624703"/>
    </source>
</evidence>
<protein>
    <submittedName>
        <fullName evidence="4">Response regulator</fullName>
    </submittedName>
</protein>
<organism evidence="4 5">
    <name type="scientific">Persicirhabdus sediminis</name>
    <dbReference type="NCBI Taxonomy" id="454144"/>
    <lineage>
        <taxon>Bacteria</taxon>
        <taxon>Pseudomonadati</taxon>
        <taxon>Verrucomicrobiota</taxon>
        <taxon>Verrucomicrobiia</taxon>
        <taxon>Verrucomicrobiales</taxon>
        <taxon>Verrucomicrobiaceae</taxon>
        <taxon>Persicirhabdus</taxon>
    </lineage>
</organism>
<evidence type="ECO:0000256" key="1">
    <source>
        <dbReference type="PROSITE-ProRule" id="PRU00169"/>
    </source>
</evidence>
<evidence type="ECO:0000259" key="3">
    <source>
        <dbReference type="PROSITE" id="PS50110"/>
    </source>
</evidence>
<evidence type="ECO:0000313" key="4">
    <source>
        <dbReference type="EMBL" id="MBK1789807.1"/>
    </source>
</evidence>
<dbReference type="RefSeq" id="WP_200309849.1">
    <property type="nucleotide sequence ID" value="NZ_JAENIM010000009.1"/>
</dbReference>
<dbReference type="EMBL" id="JAENIM010000009">
    <property type="protein sequence ID" value="MBK1789807.1"/>
    <property type="molecule type" value="Genomic_DNA"/>
</dbReference>
<proteinExistence type="predicted"/>
<name>A0A8J7MB10_9BACT</name>
<dbReference type="InterPro" id="IPR011006">
    <property type="entry name" value="CheY-like_superfamily"/>
</dbReference>
<accession>A0A8J7MB10</accession>
<dbReference type="InterPro" id="IPR052048">
    <property type="entry name" value="ST_Response_Regulator"/>
</dbReference>
<evidence type="ECO:0000256" key="2">
    <source>
        <dbReference type="SAM" id="MobiDB-lite"/>
    </source>
</evidence>
<dbReference type="Proteomes" id="UP000624703">
    <property type="component" value="Unassembled WGS sequence"/>
</dbReference>
<dbReference type="Pfam" id="PF00072">
    <property type="entry name" value="Response_reg"/>
    <property type="match status" value="1"/>
</dbReference>
<dbReference type="AlphaFoldDB" id="A0A8J7MB10"/>
<dbReference type="GO" id="GO:0000160">
    <property type="term" value="P:phosphorelay signal transduction system"/>
    <property type="evidence" value="ECO:0007669"/>
    <property type="project" value="InterPro"/>
</dbReference>
<comment type="caution">
    <text evidence="4">The sequence shown here is derived from an EMBL/GenBank/DDBJ whole genome shotgun (WGS) entry which is preliminary data.</text>
</comment>
<reference evidence="4" key="1">
    <citation type="submission" date="2021-01" db="EMBL/GenBank/DDBJ databases">
        <title>Modified the classification status of verrucomicrobia.</title>
        <authorList>
            <person name="Feng X."/>
        </authorList>
    </citation>
    <scope>NUCLEOTIDE SEQUENCE</scope>
    <source>
        <strain evidence="4">_KCTC 22039</strain>
    </source>
</reference>
<dbReference type="SUPFAM" id="SSF52172">
    <property type="entry name" value="CheY-like"/>
    <property type="match status" value="1"/>
</dbReference>
<feature type="region of interest" description="Disordered" evidence="2">
    <location>
        <begin position="141"/>
        <end position="191"/>
    </location>
</feature>
<dbReference type="PANTHER" id="PTHR43228:SF1">
    <property type="entry name" value="TWO-COMPONENT RESPONSE REGULATOR ARR22"/>
    <property type="match status" value="1"/>
</dbReference>
<keyword evidence="5" id="KW-1185">Reference proteome</keyword>
<feature type="modified residue" description="4-aspartylphosphate" evidence="1">
    <location>
        <position position="52"/>
    </location>
</feature>
<sequence length="191" mass="20747">MKLLIVDDSAMIRRAIASAYQGTTFTDIQTASDGLLAVTIFKTFLPDVVTLDITMPHMDGLAALTQMLEIKPNTNVLVISALADHHTAIESLSRGANQFICKPFTPEDLKEALDDLTLGSPNKLNNSTSRQEEQSIKLQTSAILEKKMPTPPEGLTDSATPKADDYPSGYVTPPNVKPQVSLTEHEKSVKP</sequence>